<evidence type="ECO:0000313" key="1">
    <source>
        <dbReference type="EMBL" id="KAJ9092025.1"/>
    </source>
</evidence>
<dbReference type="Proteomes" id="UP001227268">
    <property type="component" value="Unassembled WGS sequence"/>
</dbReference>
<proteinExistence type="predicted"/>
<gene>
    <name evidence="1" type="ORF">QFC21_007005</name>
</gene>
<keyword evidence="2" id="KW-1185">Reference proteome</keyword>
<comment type="caution">
    <text evidence="1">The sequence shown here is derived from an EMBL/GenBank/DDBJ whole genome shotgun (WGS) entry which is preliminary data.</text>
</comment>
<accession>A0ACC2UZC6</accession>
<organism evidence="1 2">
    <name type="scientific">Naganishia friedmannii</name>
    <dbReference type="NCBI Taxonomy" id="89922"/>
    <lineage>
        <taxon>Eukaryota</taxon>
        <taxon>Fungi</taxon>
        <taxon>Dikarya</taxon>
        <taxon>Basidiomycota</taxon>
        <taxon>Agaricomycotina</taxon>
        <taxon>Tremellomycetes</taxon>
        <taxon>Filobasidiales</taxon>
        <taxon>Filobasidiaceae</taxon>
        <taxon>Naganishia</taxon>
    </lineage>
</organism>
<dbReference type="EMBL" id="JASBWT010000043">
    <property type="protein sequence ID" value="KAJ9092025.1"/>
    <property type="molecule type" value="Genomic_DNA"/>
</dbReference>
<sequence>MGLRSDTWQALLCVSSDRQLDSSANDEGISESTSPRSARRQLYTTIPQRHLGDRTHMSANLEKSGSRPHSVVNNEAVLLHHDAGEDDTKEAISWVTWAICLLCALAQFQNTFLGIAPAANAYSIAGAVNGMDKRIWIVQAQGIPSIITGPIMAIISDLYGRRWIIVGAFLLASVSSVVGMTATSMNQIIIAQTLAGCAAGISGTMFAVPSEVMPSRYRAHVQTGMSWFSGLASVPALIGMGAATKMDPINGWKWVFRTQLIVNGVICLGFLLIYHPPPRTQTFISFRKRIATLDWIGYFLLFAGLVPLLMGFAWASDSNYGWKNPHAYACVAIGIVGFGACLLYEWKGREDGFIHHELFRHGWNFPIAVFVIAVEGSLFYLLNNIWPSQVFALYANDAVIAALYLLPFFMTILVISPFLSMYATKYKDVKWPIVAGFVFFLSSIIGYGTTTATSNKAAIAYNALAGIGFSSPLILIISLVQLSTPPLFIGVTSALVISARTLGGTVGLAIAEVIYAAKTNKQVPDAIAAAVIPLGFSPANLGSLIPAILSGQGIATVPGITGQITGAAFAAAHKAQAAGFRIVWLSFIPAVVLAGTCTCLFRNPAERMNWSVDAPLTIHHRHDNEKMVDTTGEREADMDTKENIEMIEHGAK</sequence>
<name>A0ACC2UZC6_9TREE</name>
<protein>
    <submittedName>
        <fullName evidence="1">Uncharacterized protein</fullName>
    </submittedName>
</protein>
<evidence type="ECO:0000313" key="2">
    <source>
        <dbReference type="Proteomes" id="UP001227268"/>
    </source>
</evidence>
<reference evidence="1" key="1">
    <citation type="submission" date="2023-04" db="EMBL/GenBank/DDBJ databases">
        <title>Draft Genome sequencing of Naganishia species isolated from polar environments using Oxford Nanopore Technology.</title>
        <authorList>
            <person name="Leo P."/>
            <person name="Venkateswaran K."/>
        </authorList>
    </citation>
    <scope>NUCLEOTIDE SEQUENCE</scope>
    <source>
        <strain evidence="1">MNA-CCFEE 5423</strain>
    </source>
</reference>